<name>A0ACC3MR95_9PEZI</name>
<accession>A0ACC3MR95</accession>
<gene>
    <name evidence="1" type="ORF">LTR37_015191</name>
</gene>
<organism evidence="1 2">
    <name type="scientific">Vermiconidia calcicola</name>
    <dbReference type="NCBI Taxonomy" id="1690605"/>
    <lineage>
        <taxon>Eukaryota</taxon>
        <taxon>Fungi</taxon>
        <taxon>Dikarya</taxon>
        <taxon>Ascomycota</taxon>
        <taxon>Pezizomycotina</taxon>
        <taxon>Dothideomycetes</taxon>
        <taxon>Dothideomycetidae</taxon>
        <taxon>Mycosphaerellales</taxon>
        <taxon>Extremaceae</taxon>
        <taxon>Vermiconidia</taxon>
    </lineage>
</organism>
<dbReference type="EMBL" id="JAUTXU010000167">
    <property type="protein sequence ID" value="KAK3701880.1"/>
    <property type="molecule type" value="Genomic_DNA"/>
</dbReference>
<comment type="caution">
    <text evidence="1">The sequence shown here is derived from an EMBL/GenBank/DDBJ whole genome shotgun (WGS) entry which is preliminary data.</text>
</comment>
<dbReference type="Proteomes" id="UP001281147">
    <property type="component" value="Unassembled WGS sequence"/>
</dbReference>
<evidence type="ECO:0000313" key="2">
    <source>
        <dbReference type="Proteomes" id="UP001281147"/>
    </source>
</evidence>
<evidence type="ECO:0000313" key="1">
    <source>
        <dbReference type="EMBL" id="KAK3701880.1"/>
    </source>
</evidence>
<keyword evidence="2" id="KW-1185">Reference proteome</keyword>
<protein>
    <submittedName>
        <fullName evidence="1">Uncharacterized protein</fullName>
    </submittedName>
</protein>
<proteinExistence type="predicted"/>
<sequence length="276" mass="29335">MAQPKFELPVPSAKYCILSFPSSNVLLVRLNRAKDLNCVNMDGHAELHAIWSWMDAEPNLACGIITGSGRAFSAGADLKEWNNVNQSGGKRTHPPGGFCALSRRSGRKPVIAAVNGICFGGGCEAIINCDMVVAAKKATFALPEVKIGVAAQAGALPRLIKTVGKPRAMEMALTGRTITASEALEWGLVNRVVGDGENEVVGAALEYANMIAANSPDAVIVTRESVKMGWEGVGAEDATRIANEIWGPRLAAGENLQEGVASFVEKRKPRWKPSKL</sequence>
<reference evidence="1" key="1">
    <citation type="submission" date="2023-07" db="EMBL/GenBank/DDBJ databases">
        <title>Black Yeasts Isolated from many extreme environments.</title>
        <authorList>
            <person name="Coleine C."/>
            <person name="Stajich J.E."/>
            <person name="Selbmann L."/>
        </authorList>
    </citation>
    <scope>NUCLEOTIDE SEQUENCE</scope>
    <source>
        <strain evidence="1">CCFEE 5714</strain>
    </source>
</reference>